<evidence type="ECO:0000256" key="1">
    <source>
        <dbReference type="SAM" id="Phobius"/>
    </source>
</evidence>
<feature type="transmembrane region" description="Helical" evidence="1">
    <location>
        <begin position="12"/>
        <end position="35"/>
    </location>
</feature>
<keyword evidence="1" id="KW-0812">Transmembrane</keyword>
<accession>A0AAP7GQ74</accession>
<feature type="transmembrane region" description="Helical" evidence="1">
    <location>
        <begin position="114"/>
        <end position="134"/>
    </location>
</feature>
<keyword evidence="1" id="KW-0472">Membrane</keyword>
<dbReference type="AlphaFoldDB" id="A0AAP7GQ74"/>
<evidence type="ECO:0008006" key="4">
    <source>
        <dbReference type="Google" id="ProtNLM"/>
    </source>
</evidence>
<name>A0AAP7GQ74_STEMA</name>
<proteinExistence type="predicted"/>
<dbReference type="RefSeq" id="WP_065182812.1">
    <property type="nucleotide sequence ID" value="NZ_LYVI01000012.1"/>
</dbReference>
<protein>
    <recommendedName>
        <fullName evidence="4">Transmembrane protein</fullName>
    </recommendedName>
</protein>
<keyword evidence="1" id="KW-1133">Transmembrane helix</keyword>
<comment type="caution">
    <text evidence="2">The sequence shown here is derived from an EMBL/GenBank/DDBJ whole genome shotgun (WGS) entry which is preliminary data.</text>
</comment>
<sequence length="144" mass="15254">MDERLHKRLHLVQALLFGLPGVLLGGTVALVGVYSGLTQETRLPSRLLLVCWGTAGALGIVGWLYIGAGFLLQGRSGLQAVGRVWWALLALGALAAVPAVVLGLVVGLTERMEGFSLLLFGPPLLLPAAHLAWLRWRPAHLPGA</sequence>
<gene>
    <name evidence="2" type="ORF">A9K56_16350</name>
</gene>
<dbReference type="Proteomes" id="UP000092125">
    <property type="component" value="Unassembled WGS sequence"/>
</dbReference>
<reference evidence="2 3" key="1">
    <citation type="submission" date="2016-05" db="EMBL/GenBank/DDBJ databases">
        <title>Draft Genome Sequences of Stenotrophomonas maltophilia Strains Sm32COP, Sm41DVV, Sm46PAILV, SmF3, SmF22, SmSOFb1 and SmCVFa1, Isolated from Different Manures, in France.</title>
        <authorList>
            <person name="Nazaret S."/>
            <person name="Bodilis J."/>
        </authorList>
    </citation>
    <scope>NUCLEOTIDE SEQUENCE [LARGE SCALE GENOMIC DNA]</scope>
    <source>
        <strain evidence="2 3">Sm41DVV</strain>
    </source>
</reference>
<evidence type="ECO:0000313" key="2">
    <source>
        <dbReference type="EMBL" id="OBU60082.1"/>
    </source>
</evidence>
<evidence type="ECO:0000313" key="3">
    <source>
        <dbReference type="Proteomes" id="UP000092125"/>
    </source>
</evidence>
<dbReference type="EMBL" id="LYVI01000012">
    <property type="protein sequence ID" value="OBU60082.1"/>
    <property type="molecule type" value="Genomic_DNA"/>
</dbReference>
<feature type="transmembrane region" description="Helical" evidence="1">
    <location>
        <begin position="84"/>
        <end position="108"/>
    </location>
</feature>
<feature type="transmembrane region" description="Helical" evidence="1">
    <location>
        <begin position="47"/>
        <end position="72"/>
    </location>
</feature>
<organism evidence="2 3">
    <name type="scientific">Stenotrophomonas maltophilia</name>
    <name type="common">Pseudomonas maltophilia</name>
    <name type="synonym">Xanthomonas maltophilia</name>
    <dbReference type="NCBI Taxonomy" id="40324"/>
    <lineage>
        <taxon>Bacteria</taxon>
        <taxon>Pseudomonadati</taxon>
        <taxon>Pseudomonadota</taxon>
        <taxon>Gammaproteobacteria</taxon>
        <taxon>Lysobacterales</taxon>
        <taxon>Lysobacteraceae</taxon>
        <taxon>Stenotrophomonas</taxon>
        <taxon>Stenotrophomonas maltophilia group</taxon>
    </lineage>
</organism>